<dbReference type="InterPro" id="IPR003609">
    <property type="entry name" value="Pan_app"/>
</dbReference>
<dbReference type="PROSITE" id="PS50948">
    <property type="entry name" value="PAN"/>
    <property type="match status" value="1"/>
</dbReference>
<gene>
    <name evidence="4" type="ORF">GCM10011360_16600</name>
</gene>
<dbReference type="Proteomes" id="UP000612855">
    <property type="component" value="Unassembled WGS sequence"/>
</dbReference>
<organism evidence="4 5">
    <name type="scientific">Primorskyibacter flagellatus</name>
    <dbReference type="NCBI Taxonomy" id="1387277"/>
    <lineage>
        <taxon>Bacteria</taxon>
        <taxon>Pseudomonadati</taxon>
        <taxon>Pseudomonadota</taxon>
        <taxon>Alphaproteobacteria</taxon>
        <taxon>Rhodobacterales</taxon>
        <taxon>Roseobacteraceae</taxon>
        <taxon>Primorskyibacter</taxon>
    </lineage>
</organism>
<sequence>MLLRIVVPLIAYLLPSALYAMDFTIERLDLRPIRPPTLHITANGEIRNGDTERLRALVDAADTSEVRDVLFLFDSPGGSLMEGVRMGRYIADIPAIVSAQVGSTAAPEAICASACVYAYIGADYRYLHGSGRIGIHQFSISGGTLDGEEGLAIGQSLSGLLSEYIRANRAEPELFEAISAIEHDDILWVPRRKLEDWRVVTNDIYEERAGYINLNGKIALRMKQASINGDSFLTLFCSGNGIAGLADLHEPDLAAYGRFDLGIDGEWVSINIWDVVDRSEGRGRIVFEMPAEFARAALTAQKIGARVVTPRGDLFFGFQQTLRDGLVTEMIRGCPGATEEASYTMIDRQGTDLPGNDLTNKGIRNISFAECKAICLQHSECRAVSYVQSKAWCWPKSRMGTPINAAGLISAVKR</sequence>
<feature type="domain" description="Apple" evidence="3">
    <location>
        <begin position="334"/>
        <end position="414"/>
    </location>
</feature>
<dbReference type="GO" id="GO:0005576">
    <property type="term" value="C:extracellular region"/>
    <property type="evidence" value="ECO:0007669"/>
    <property type="project" value="InterPro"/>
</dbReference>
<dbReference type="Gene3D" id="3.50.4.10">
    <property type="entry name" value="Hepatocyte Growth Factor"/>
    <property type="match status" value="1"/>
</dbReference>
<comment type="caution">
    <text evidence="4">The sequence shown here is derived from an EMBL/GenBank/DDBJ whole genome shotgun (WGS) entry which is preliminary data.</text>
</comment>
<dbReference type="CDD" id="cd01100">
    <property type="entry name" value="APPLE_Factor_XI_like"/>
    <property type="match status" value="1"/>
</dbReference>
<keyword evidence="5" id="KW-1185">Reference proteome</keyword>
<reference evidence="5" key="1">
    <citation type="journal article" date="2019" name="Int. J. Syst. Evol. Microbiol.">
        <title>The Global Catalogue of Microorganisms (GCM) 10K type strain sequencing project: providing services to taxonomists for standard genome sequencing and annotation.</title>
        <authorList>
            <consortium name="The Broad Institute Genomics Platform"/>
            <consortium name="The Broad Institute Genome Sequencing Center for Infectious Disease"/>
            <person name="Wu L."/>
            <person name="Ma J."/>
        </authorList>
    </citation>
    <scope>NUCLEOTIDE SEQUENCE [LARGE SCALE GENOMIC DNA]</scope>
    <source>
        <strain evidence="5">CGMCC 1.12664</strain>
    </source>
</reference>
<dbReference type="InterPro" id="IPR000177">
    <property type="entry name" value="Apple"/>
</dbReference>
<evidence type="ECO:0000256" key="2">
    <source>
        <dbReference type="ARBA" id="ARBA00023157"/>
    </source>
</evidence>
<accession>A0A917A5K0</accession>
<dbReference type="EMBL" id="BMFJ01000001">
    <property type="protein sequence ID" value="GGE29180.1"/>
    <property type="molecule type" value="Genomic_DNA"/>
</dbReference>
<evidence type="ECO:0000313" key="4">
    <source>
        <dbReference type="EMBL" id="GGE29180.1"/>
    </source>
</evidence>
<evidence type="ECO:0000313" key="5">
    <source>
        <dbReference type="Proteomes" id="UP000612855"/>
    </source>
</evidence>
<dbReference type="InterPro" id="IPR029045">
    <property type="entry name" value="ClpP/crotonase-like_dom_sf"/>
</dbReference>
<dbReference type="GO" id="GO:0006508">
    <property type="term" value="P:proteolysis"/>
    <property type="evidence" value="ECO:0007669"/>
    <property type="project" value="InterPro"/>
</dbReference>
<keyword evidence="1" id="KW-0677">Repeat</keyword>
<protein>
    <recommendedName>
        <fullName evidence="3">Apple domain-containing protein</fullName>
    </recommendedName>
</protein>
<evidence type="ECO:0000259" key="3">
    <source>
        <dbReference type="PROSITE" id="PS50948"/>
    </source>
</evidence>
<dbReference type="SUPFAM" id="SSF52096">
    <property type="entry name" value="ClpP/crotonase"/>
    <property type="match status" value="1"/>
</dbReference>
<dbReference type="AlphaFoldDB" id="A0A917A5K0"/>
<evidence type="ECO:0000256" key="1">
    <source>
        <dbReference type="ARBA" id="ARBA00022737"/>
    </source>
</evidence>
<proteinExistence type="predicted"/>
<dbReference type="Pfam" id="PF14295">
    <property type="entry name" value="PAN_4"/>
    <property type="match status" value="1"/>
</dbReference>
<dbReference type="Gene3D" id="3.90.226.10">
    <property type="entry name" value="2-enoyl-CoA Hydratase, Chain A, domain 1"/>
    <property type="match status" value="1"/>
</dbReference>
<keyword evidence="2" id="KW-1015">Disulfide bond</keyword>
<name>A0A917A5K0_9RHOB</name>